<evidence type="ECO:0000313" key="10">
    <source>
        <dbReference type="EMBL" id="MET6997453.1"/>
    </source>
</evidence>
<keyword evidence="5 7" id="KW-0472">Membrane</keyword>
<dbReference type="Proteomes" id="UP001549749">
    <property type="component" value="Unassembled WGS sequence"/>
</dbReference>
<dbReference type="InterPro" id="IPR039426">
    <property type="entry name" value="TonB-dep_rcpt-like"/>
</dbReference>
<feature type="signal peptide" evidence="8">
    <location>
        <begin position="1"/>
        <end position="19"/>
    </location>
</feature>
<proteinExistence type="inferred from homology"/>
<evidence type="ECO:0000256" key="1">
    <source>
        <dbReference type="ARBA" id="ARBA00004571"/>
    </source>
</evidence>
<evidence type="ECO:0000256" key="3">
    <source>
        <dbReference type="ARBA" id="ARBA00022452"/>
    </source>
</evidence>
<dbReference type="RefSeq" id="WP_354660090.1">
    <property type="nucleotide sequence ID" value="NZ_JBEXAC010000001.1"/>
</dbReference>
<organism evidence="10 11">
    <name type="scientific">Chitinophaga defluvii</name>
    <dbReference type="NCBI Taxonomy" id="3163343"/>
    <lineage>
        <taxon>Bacteria</taxon>
        <taxon>Pseudomonadati</taxon>
        <taxon>Bacteroidota</taxon>
        <taxon>Chitinophagia</taxon>
        <taxon>Chitinophagales</taxon>
        <taxon>Chitinophagaceae</taxon>
        <taxon>Chitinophaga</taxon>
    </lineage>
</organism>
<protein>
    <submittedName>
        <fullName evidence="10">TonB-dependent receptor</fullName>
    </submittedName>
</protein>
<sequence length="1029" mass="113417">MLQRIYISLLLLLPFAAFSQTRVVSGTVLSAKEKEPLPGASVSVKGTAKGVVTNSDGQFKLEINDPAATTLLVSFIGMVPQEIPVSTSPITVLLEASSRAIDEVVVIAYGATKKSSYTGSISQIKGDQLENRQVSNVSKALQGLAAGVQSTSASGQPGTEATIRIRGVGSINASSDPLYVVDGVPYSGSISAINPYDIASVSVLKDAASSALYGSRGANGVIIITTKQGKKSKDGSTIDVRVSQGFSKRAVEDYKQMNTNQYFELYWEALRNKGLSDNLTPDAAARLASSTIISDLGINPYGAAYPQPVGLDGKIVPGASPLWNDNWSKALQRTGQRTEANLSISGATDKSRYYISGGYLNDQGIYLGSGFKRYNARTNIDLDAKDWLKVGANISAAHADQAYPPSEDSRSDNVVNYGRLIPGFYPIYKRNLNDGTYLLDANGNKQIDYGDYRPSAANPRSNLLGTINLDKSQILRDDVSARVYAEATIWDQLKFKTSYNADYTTSNSHFYTNPAFGFNAPIGGTVDKGNTRTFSWTFNNIFTYEKTFNKDHHINLLAGQEAYSYGTRFITGSRQGFALLGFDEPVAASQLNDFTGYSDSYKLASYLGRAEYDYQQRYYFSASLRTDGSSRFSPDNRWGTFWSVGASWKLAQEAWLKETSWLDALTLRASYGGQGNDNIGSYYAYKSLYVINNNLGEGGTYRDSLYNPHLKWETNLNLNLGVDFAMLDNRISGSVEYFQRKSKDLLYSLPLALSTGYDAIDENIGSLKNNGVELQLRGVPVRNKDFSWTVDLNLTHYKNKITELPQKEIISGTKKLMVGTSIYDFFIREWAGVDPENGKAQWFVTGADGKKTKTYSYADGTQYYSGSALPDVYGGFTNTFDYKGLSLSFLITYSLGGKILDNDVTFLMHNGNNPGRAWHEDMLNRWTPQHKNTDIPVLTTDNSGWTQTSTRFLYDATYGRLKSVNLSYTLPKSILDKARLNRVTVYLQGENLLTWYNHKGMDPEQAVNGVTYYRYPAVKSVSAGLNLSF</sequence>
<dbReference type="Gene3D" id="2.170.130.10">
    <property type="entry name" value="TonB-dependent receptor, plug domain"/>
    <property type="match status" value="1"/>
</dbReference>
<dbReference type="SUPFAM" id="SSF49464">
    <property type="entry name" value="Carboxypeptidase regulatory domain-like"/>
    <property type="match status" value="1"/>
</dbReference>
<feature type="chain" id="PRO_5046357423" evidence="8">
    <location>
        <begin position="20"/>
        <end position="1029"/>
    </location>
</feature>
<name>A0ABV2T338_9BACT</name>
<reference evidence="10 11" key="1">
    <citation type="submission" date="2024-06" db="EMBL/GenBank/DDBJ databases">
        <title>Chitinophaga defluvii sp. nov., isolated from municipal sewage.</title>
        <authorList>
            <person name="Zhang L."/>
        </authorList>
    </citation>
    <scope>NUCLEOTIDE SEQUENCE [LARGE SCALE GENOMIC DNA]</scope>
    <source>
        <strain evidence="10 11">H8</strain>
    </source>
</reference>
<dbReference type="InterPro" id="IPR023997">
    <property type="entry name" value="TonB-dep_OMP_SusC/RagA_CS"/>
</dbReference>
<keyword evidence="11" id="KW-1185">Reference proteome</keyword>
<keyword evidence="3 7" id="KW-1134">Transmembrane beta strand</keyword>
<comment type="caution">
    <text evidence="10">The sequence shown here is derived from an EMBL/GenBank/DDBJ whole genome shotgun (WGS) entry which is preliminary data.</text>
</comment>
<dbReference type="InterPro" id="IPR037066">
    <property type="entry name" value="Plug_dom_sf"/>
</dbReference>
<dbReference type="NCBIfam" id="TIGR04057">
    <property type="entry name" value="SusC_RagA_signa"/>
    <property type="match status" value="1"/>
</dbReference>
<comment type="similarity">
    <text evidence="7">Belongs to the TonB-dependent receptor family.</text>
</comment>
<comment type="subcellular location">
    <subcellularLocation>
        <location evidence="1 7">Cell outer membrane</location>
        <topology evidence="1 7">Multi-pass membrane protein</topology>
    </subcellularLocation>
</comment>
<evidence type="ECO:0000256" key="2">
    <source>
        <dbReference type="ARBA" id="ARBA00022448"/>
    </source>
</evidence>
<evidence type="ECO:0000256" key="5">
    <source>
        <dbReference type="ARBA" id="ARBA00023136"/>
    </source>
</evidence>
<dbReference type="InterPro" id="IPR023996">
    <property type="entry name" value="TonB-dep_OMP_SusC/RagA"/>
</dbReference>
<dbReference type="Pfam" id="PF07715">
    <property type="entry name" value="Plug"/>
    <property type="match status" value="1"/>
</dbReference>
<evidence type="ECO:0000256" key="4">
    <source>
        <dbReference type="ARBA" id="ARBA00022692"/>
    </source>
</evidence>
<evidence type="ECO:0000259" key="9">
    <source>
        <dbReference type="Pfam" id="PF07715"/>
    </source>
</evidence>
<dbReference type="SUPFAM" id="SSF56935">
    <property type="entry name" value="Porins"/>
    <property type="match status" value="1"/>
</dbReference>
<evidence type="ECO:0000313" key="11">
    <source>
        <dbReference type="Proteomes" id="UP001549749"/>
    </source>
</evidence>
<dbReference type="Gene3D" id="2.40.170.20">
    <property type="entry name" value="TonB-dependent receptor, beta-barrel domain"/>
    <property type="match status" value="1"/>
</dbReference>
<keyword evidence="6 7" id="KW-0998">Cell outer membrane</keyword>
<keyword evidence="8" id="KW-0732">Signal</keyword>
<dbReference type="EMBL" id="JBEXAC010000001">
    <property type="protein sequence ID" value="MET6997453.1"/>
    <property type="molecule type" value="Genomic_DNA"/>
</dbReference>
<keyword evidence="10" id="KW-0675">Receptor</keyword>
<evidence type="ECO:0000256" key="6">
    <source>
        <dbReference type="ARBA" id="ARBA00023237"/>
    </source>
</evidence>
<dbReference type="InterPro" id="IPR008969">
    <property type="entry name" value="CarboxyPept-like_regulatory"/>
</dbReference>
<keyword evidence="4 7" id="KW-0812">Transmembrane</keyword>
<dbReference type="InterPro" id="IPR012910">
    <property type="entry name" value="Plug_dom"/>
</dbReference>
<gene>
    <name evidence="10" type="ORF">ABR189_08740</name>
</gene>
<evidence type="ECO:0000256" key="7">
    <source>
        <dbReference type="PROSITE-ProRule" id="PRU01360"/>
    </source>
</evidence>
<feature type="domain" description="TonB-dependent receptor plug" evidence="9">
    <location>
        <begin position="114"/>
        <end position="221"/>
    </location>
</feature>
<accession>A0ABV2T338</accession>
<dbReference type="Pfam" id="PF13715">
    <property type="entry name" value="CarbopepD_reg_2"/>
    <property type="match status" value="1"/>
</dbReference>
<keyword evidence="2 7" id="KW-0813">Transport</keyword>
<dbReference type="InterPro" id="IPR036942">
    <property type="entry name" value="Beta-barrel_TonB_sf"/>
</dbReference>
<dbReference type="PROSITE" id="PS52016">
    <property type="entry name" value="TONB_DEPENDENT_REC_3"/>
    <property type="match status" value="1"/>
</dbReference>
<dbReference type="Gene3D" id="2.60.40.1120">
    <property type="entry name" value="Carboxypeptidase-like, regulatory domain"/>
    <property type="match status" value="1"/>
</dbReference>
<dbReference type="NCBIfam" id="TIGR04056">
    <property type="entry name" value="OMP_RagA_SusC"/>
    <property type="match status" value="1"/>
</dbReference>
<evidence type="ECO:0000256" key="8">
    <source>
        <dbReference type="SAM" id="SignalP"/>
    </source>
</evidence>